<reference evidence="2" key="1">
    <citation type="submission" date="2019-04" db="EMBL/GenBank/DDBJ databases">
        <title>Genome sequencing of Clostridium botulinum Groups I-IV and Clostridium butyricum.</title>
        <authorList>
            <person name="Brunt J."/>
            <person name="Van Vliet A.H.M."/>
            <person name="Stringer S.C."/>
            <person name="Carter A.T."/>
            <person name="Peck M.W."/>
        </authorList>
    </citation>
    <scope>NUCLEOTIDE SEQUENCE</scope>
    <source>
        <strain evidence="2">IFR 15/031</strain>
    </source>
</reference>
<dbReference type="EMBL" id="SWRL01000001">
    <property type="protein sequence ID" value="NFH60654.1"/>
    <property type="molecule type" value="Genomic_DNA"/>
</dbReference>
<name>A0A6G4EBV6_CLOBO</name>
<evidence type="ECO:0000313" key="2">
    <source>
        <dbReference type="EMBL" id="NFH60654.1"/>
    </source>
</evidence>
<sequence length="355" mass="41496">MDKLKFALVSSNILISNINKNYTMQGGVILYSGKLGKILIEGKGKLYTIKNNELVCIGYKPNTQNEVNTKVKKYGVRLDIMNNDILNTATKKISSKICVIYVNFTYDDFDFMWNELEDNLKENRFFIDKNLDFFNYCLDFFDDYIIKKNDFFYRSRINEGDKEFKLEDLGAPPVNKCCVGRLNPNKIQYLYLSNNPKTSILEVRPWIGSIVEVGKFIISKNENLILKDLSYLDENIIIEKLRKVNLTKNQKKNILNNELQINEARRKIGNLFSRPISQKAKEEEYLITQCITEYIRDYLKNDNDKKYDGIKYASSADKYGFNVVIFNPNFMKIIKKESIEKVNSMTLESETYSFI</sequence>
<feature type="domain" description="RES" evidence="1">
    <location>
        <begin position="180"/>
        <end position="336"/>
    </location>
</feature>
<dbReference type="Pfam" id="PF08808">
    <property type="entry name" value="RES"/>
    <property type="match status" value="1"/>
</dbReference>
<dbReference type="AlphaFoldDB" id="A0A6G4EBV6"/>
<proteinExistence type="predicted"/>
<accession>A0A6G4EBV6</accession>
<dbReference type="RefSeq" id="WP_154695477.1">
    <property type="nucleotide sequence ID" value="NZ_CP013247.1"/>
</dbReference>
<comment type="caution">
    <text evidence="2">The sequence shown here is derived from an EMBL/GenBank/DDBJ whole genome shotgun (WGS) entry which is preliminary data.</text>
</comment>
<evidence type="ECO:0000259" key="1">
    <source>
        <dbReference type="Pfam" id="PF08808"/>
    </source>
</evidence>
<dbReference type="InterPro" id="IPR014914">
    <property type="entry name" value="RES_dom"/>
</dbReference>
<gene>
    <name evidence="2" type="ORF">FC962_01800</name>
</gene>
<organism evidence="2">
    <name type="scientific">Clostridium botulinum</name>
    <dbReference type="NCBI Taxonomy" id="1491"/>
    <lineage>
        <taxon>Bacteria</taxon>
        <taxon>Bacillati</taxon>
        <taxon>Bacillota</taxon>
        <taxon>Clostridia</taxon>
        <taxon>Eubacteriales</taxon>
        <taxon>Clostridiaceae</taxon>
        <taxon>Clostridium</taxon>
    </lineage>
</organism>
<protein>
    <recommendedName>
        <fullName evidence="1">RES domain-containing protein</fullName>
    </recommendedName>
</protein>